<dbReference type="InParanoid" id="B8LED7"/>
<dbReference type="Gene3D" id="3.40.50.300">
    <property type="entry name" value="P-loop containing nucleotide triphosphate hydrolases"/>
    <property type="match status" value="1"/>
</dbReference>
<dbReference type="SUPFAM" id="SSF52540">
    <property type="entry name" value="P-loop containing nucleoside triphosphate hydrolases"/>
    <property type="match status" value="1"/>
</dbReference>
<proteinExistence type="predicted"/>
<dbReference type="EMBL" id="DS999436">
    <property type="protein sequence ID" value="EED86309.1"/>
    <property type="molecule type" value="Genomic_DNA"/>
</dbReference>
<dbReference type="RefSeq" id="XP_002297395.1">
    <property type="nucleotide sequence ID" value="XM_002297359.1"/>
</dbReference>
<evidence type="ECO:0000313" key="4">
    <source>
        <dbReference type="Proteomes" id="UP000001449"/>
    </source>
</evidence>
<dbReference type="InterPro" id="IPR029044">
    <property type="entry name" value="Nucleotide-diphossugar_trans"/>
</dbReference>
<dbReference type="InterPro" id="IPR029993">
    <property type="entry name" value="GAUT"/>
</dbReference>
<feature type="compositionally biased region" description="Pro residues" evidence="2">
    <location>
        <begin position="1056"/>
        <end position="1070"/>
    </location>
</feature>
<dbReference type="Gene3D" id="3.90.550.10">
    <property type="entry name" value="Spore Coat Polysaccharide Biosynthesis Protein SpsA, Chain A"/>
    <property type="match status" value="1"/>
</dbReference>
<feature type="region of interest" description="Disordered" evidence="2">
    <location>
        <begin position="1003"/>
        <end position="1070"/>
    </location>
</feature>
<dbReference type="PANTHER" id="PTHR32116:SF4">
    <property type="entry name" value="POLYGALACTURONATE 4-ALPHA-GALACTURONOSYLTRANSFERASE"/>
    <property type="match status" value="1"/>
</dbReference>
<dbReference type="PANTHER" id="PTHR32116">
    <property type="entry name" value="GALACTURONOSYLTRANSFERASE 4-RELATED"/>
    <property type="match status" value="1"/>
</dbReference>
<dbReference type="HOGENOM" id="CLU_268594_0_0_1"/>
<protein>
    <submittedName>
        <fullName evidence="3">Uncharacterized protein</fullName>
    </submittedName>
</protein>
<dbReference type="GO" id="GO:0045489">
    <property type="term" value="P:pectin biosynthetic process"/>
    <property type="evidence" value="ECO:0007669"/>
    <property type="project" value="UniProtKB-UniPathway"/>
</dbReference>
<dbReference type="Pfam" id="PF01501">
    <property type="entry name" value="Glyco_transf_8"/>
    <property type="match status" value="1"/>
</dbReference>
<dbReference type="eggNOG" id="ENOG502QREV">
    <property type="taxonomic scope" value="Eukaryota"/>
</dbReference>
<dbReference type="KEGG" id="tps:THAPSDRAFT_bd1839"/>
<gene>
    <name evidence="3" type="ORF">THAPSDRAFT_bd1839</name>
</gene>
<dbReference type="UniPathway" id="UPA00845"/>
<dbReference type="GO" id="GO:0047262">
    <property type="term" value="F:polygalacturonate 4-alpha-galacturonosyltransferase activity"/>
    <property type="evidence" value="ECO:0007669"/>
    <property type="project" value="InterPro"/>
</dbReference>
<reference evidence="3 4" key="1">
    <citation type="journal article" date="2004" name="Science">
        <title>The genome of the diatom Thalassiosira pseudonana: ecology, evolution, and metabolism.</title>
        <authorList>
            <person name="Armbrust E.V."/>
            <person name="Berges J.A."/>
            <person name="Bowler C."/>
            <person name="Green B.R."/>
            <person name="Martinez D."/>
            <person name="Putnam N.H."/>
            <person name="Zhou S."/>
            <person name="Allen A.E."/>
            <person name="Apt K.E."/>
            <person name="Bechner M."/>
            <person name="Brzezinski M.A."/>
            <person name="Chaal B.K."/>
            <person name="Chiovitti A."/>
            <person name="Davis A.K."/>
            <person name="Demarest M.S."/>
            <person name="Detter J.C."/>
            <person name="Glavina T."/>
            <person name="Goodstein D."/>
            <person name="Hadi M.Z."/>
            <person name="Hellsten U."/>
            <person name="Hildebrand M."/>
            <person name="Jenkins B.D."/>
            <person name="Jurka J."/>
            <person name="Kapitonov V.V."/>
            <person name="Kroger N."/>
            <person name="Lau W.W."/>
            <person name="Lane T.W."/>
            <person name="Larimer F.W."/>
            <person name="Lippmeier J.C."/>
            <person name="Lucas S."/>
            <person name="Medina M."/>
            <person name="Montsant A."/>
            <person name="Obornik M."/>
            <person name="Parker M.S."/>
            <person name="Palenik B."/>
            <person name="Pazour G.J."/>
            <person name="Richardson P.M."/>
            <person name="Rynearson T.A."/>
            <person name="Saito M.A."/>
            <person name="Schwartz D.C."/>
            <person name="Thamatrakoln K."/>
            <person name="Valentin K."/>
            <person name="Vardi A."/>
            <person name="Wilkerson F.P."/>
            <person name="Rokhsar D.S."/>
        </authorList>
    </citation>
    <scope>NUCLEOTIDE SEQUENCE [LARGE SCALE GENOMIC DNA]</scope>
    <source>
        <strain evidence="3 4">CCMP1335</strain>
    </source>
</reference>
<name>B8LED7_THAPS</name>
<dbReference type="GeneID" id="7447713"/>
<dbReference type="CDD" id="cd22997">
    <property type="entry name" value="GT_LH"/>
    <property type="match status" value="1"/>
</dbReference>
<dbReference type="Proteomes" id="UP000001449">
    <property type="component" value="Unassembled WGS sequence"/>
</dbReference>
<accession>B8LED7</accession>
<dbReference type="InterPro" id="IPR002495">
    <property type="entry name" value="Glyco_trans_8"/>
</dbReference>
<keyword evidence="4" id="KW-1185">Reference proteome</keyword>
<dbReference type="InterPro" id="IPR027417">
    <property type="entry name" value="P-loop_NTPase"/>
</dbReference>
<reference evidence="3 4" key="2">
    <citation type="journal article" date="2008" name="Nature">
        <title>The Phaeodactylum genome reveals the evolutionary history of diatom genomes.</title>
        <authorList>
            <person name="Bowler C."/>
            <person name="Allen A.E."/>
            <person name="Badger J.H."/>
            <person name="Grimwood J."/>
            <person name="Jabbari K."/>
            <person name="Kuo A."/>
            <person name="Maheswari U."/>
            <person name="Martens C."/>
            <person name="Maumus F."/>
            <person name="Otillar R.P."/>
            <person name="Rayko E."/>
            <person name="Salamov A."/>
            <person name="Vandepoele K."/>
            <person name="Beszteri B."/>
            <person name="Gruber A."/>
            <person name="Heijde M."/>
            <person name="Katinka M."/>
            <person name="Mock T."/>
            <person name="Valentin K."/>
            <person name="Verret F."/>
            <person name="Berges J.A."/>
            <person name="Brownlee C."/>
            <person name="Cadoret J.P."/>
            <person name="Chiovitti A."/>
            <person name="Choi C.J."/>
            <person name="Coesel S."/>
            <person name="De Martino A."/>
            <person name="Detter J.C."/>
            <person name="Durkin C."/>
            <person name="Falciatore A."/>
            <person name="Fournet J."/>
            <person name="Haruta M."/>
            <person name="Huysman M.J."/>
            <person name="Jenkins B.D."/>
            <person name="Jiroutova K."/>
            <person name="Jorgensen R.E."/>
            <person name="Joubert Y."/>
            <person name="Kaplan A."/>
            <person name="Kroger N."/>
            <person name="Kroth P.G."/>
            <person name="La Roche J."/>
            <person name="Lindquist E."/>
            <person name="Lommer M."/>
            <person name="Martin-Jezequel V."/>
            <person name="Lopez P.J."/>
            <person name="Lucas S."/>
            <person name="Mangogna M."/>
            <person name="McGinnis K."/>
            <person name="Medlin L.K."/>
            <person name="Montsant A."/>
            <person name="Oudot-Le Secq M.P."/>
            <person name="Napoli C."/>
            <person name="Obornik M."/>
            <person name="Parker M.S."/>
            <person name="Petit J.L."/>
            <person name="Porcel B.M."/>
            <person name="Poulsen N."/>
            <person name="Robison M."/>
            <person name="Rychlewski L."/>
            <person name="Rynearson T.A."/>
            <person name="Schmutz J."/>
            <person name="Shapiro H."/>
            <person name="Siaut M."/>
            <person name="Stanley M."/>
            <person name="Sussman M.R."/>
            <person name="Taylor A.R."/>
            <person name="Vardi A."/>
            <person name="von Dassow P."/>
            <person name="Vyverman W."/>
            <person name="Willis A."/>
            <person name="Wyrwicz L.S."/>
            <person name="Rokhsar D.S."/>
            <person name="Weissenbach J."/>
            <person name="Armbrust E.V."/>
            <person name="Green B.R."/>
            <person name="Van de Peer Y."/>
            <person name="Grigoriev I.V."/>
        </authorList>
    </citation>
    <scope>NUCLEOTIDE SEQUENCE [LARGE SCALE GENOMIC DNA]</scope>
    <source>
        <strain evidence="3 4">CCMP1335</strain>
    </source>
</reference>
<evidence type="ECO:0000256" key="2">
    <source>
        <dbReference type="SAM" id="MobiDB-lite"/>
    </source>
</evidence>
<comment type="pathway">
    <text evidence="1">Glycan metabolism; pectin biosynthesis.</text>
</comment>
<dbReference type="SUPFAM" id="SSF53448">
    <property type="entry name" value="Nucleotide-diphospho-sugar transferases"/>
    <property type="match status" value="1"/>
</dbReference>
<feature type="compositionally biased region" description="Basic residues" evidence="2">
    <location>
        <begin position="1028"/>
        <end position="1042"/>
    </location>
</feature>
<evidence type="ECO:0000256" key="1">
    <source>
        <dbReference type="ARBA" id="ARBA00004877"/>
    </source>
</evidence>
<sequence length="1222" mass="136765">MSDRMEGVITTLGSMIRSTSTPIQIILIGNQATNEKVQTHFAGRTSSFIIMTIEEAQNDLINQGLSPIWTWDEWHSSRDPNWKNENTIHVAEWDDLHTHDHELNHLRFYIPFLSVLKETEHVFFVDDDLLIRKDLNYVLQEVKANLNPSAGLTCPCNIWTWNDQCHHFEFKSKYANIVQTSPLYGGRSVCESDSEEYCLPKNFDAFVKEALPTIDTDPEDQTAWNFGFSLIHTKNWRDLKLTDKYESAMHANYRLHAVPETSLVFGLGIPFLALANSVDCWDEEVLKVRDGFGFINWQRYQTSFGNDFFESVDVAHYTGPHKPWVPFTTIEPPAVQPWLDMMEMEGLEIPKQLPKDPSKNLFMLLTSHRSGSEWITTMLDSHPQVCASGETQSPERGFPTEAMLMQGTDWIPVCAIKKGCTLGFVHDAIFDLIKDAPENELPPRCQDDIANSTDLIPLEHRERLCNFIKHMGGNVTRQNIIAKWTEAFADEDEDFLGCRCPRGTKIKGLKVMADWILPRNATITIPNLHDTVFNASKVIRMKRSNLWDRFKSLLTAQATNVWHARSSADLKGIEVLIDVPIEKMLNGLAFMKKVDDYGDDWARAHSSDLLFIDYQECRVSPQECKAKMLEFLGVDPVKVSSDAGSIAAFKHTDPLQGISNKEEVTEALAANGWGGFIGVDEYSELQLLMFETEPNNRDAARYLKQFTDMAGGGINATVIGNGTEFKGFGSKYAAALPVLKSLPPDALVVLSDSRDVLLNIHSVRALKYQNLYPSLVRFRKTFADLTNSSPGSIVVSTESQCCVAALGHIRPGDLFEPDGSRSGHICTPGSPNCYHNEHTWSEESAKPWHDFMEQRAKEHGKESSPDIYLNAGLMAGRVKDLSSVIESLRLKEDEDDQAALTAFMYRNPNSIILDYGQDLFGTNRWAEGMEGGCMFDLPFVTGDTDDTSVIGRRLVHNETQTSPLFIHSPGNFKKCHMSLFDKLRTRTRRGLVPEIKTKSVSNVVHPSVEDSNDDEGEGEDIRGNMHGRALKKKCGKGKKKGKTNKDCDPTAQPTKQPTPAPTNVPTPAPTPRNAVAVNVQLCYAGCNNFEEVDTNGLFQEVIGPKISKDAIVRVAAYQSDTCEPCTIVVDNGLRLEAIATEKSDIIFEIEVPPNESPLIVEEVTQKLNAAIAESNVELKELTEIQSNFVESTLAPTFAPTPTPPPVTYRLLVSRGGRKMDDY</sequence>
<organism evidence="3 4">
    <name type="scientific">Thalassiosira pseudonana</name>
    <name type="common">Marine diatom</name>
    <name type="synonym">Cyclotella nana</name>
    <dbReference type="NCBI Taxonomy" id="35128"/>
    <lineage>
        <taxon>Eukaryota</taxon>
        <taxon>Sar</taxon>
        <taxon>Stramenopiles</taxon>
        <taxon>Ochrophyta</taxon>
        <taxon>Bacillariophyta</taxon>
        <taxon>Coscinodiscophyceae</taxon>
        <taxon>Thalassiosirophycidae</taxon>
        <taxon>Thalassiosirales</taxon>
        <taxon>Thalassiosiraceae</taxon>
        <taxon>Thalassiosira</taxon>
    </lineage>
</organism>
<dbReference type="AlphaFoldDB" id="B8LED7"/>
<dbReference type="PaxDb" id="35128-Thapsdraft1839"/>
<evidence type="ECO:0000313" key="3">
    <source>
        <dbReference type="EMBL" id="EED86309.1"/>
    </source>
</evidence>